<reference evidence="2" key="2">
    <citation type="submission" date="2018-10" db="UniProtKB">
        <authorList>
            <consortium name="EnsemblPlants"/>
        </authorList>
    </citation>
    <scope>IDENTIFICATION</scope>
</reference>
<feature type="domain" description="KIB1-4 beta-propeller" evidence="1">
    <location>
        <begin position="109"/>
        <end position="344"/>
    </location>
</feature>
<evidence type="ECO:0000313" key="2">
    <source>
        <dbReference type="EnsemblPlants" id="TraesCS7D02G033700.1"/>
    </source>
</evidence>
<evidence type="ECO:0000259" key="1">
    <source>
        <dbReference type="Pfam" id="PF03478"/>
    </source>
</evidence>
<dbReference type="Pfam" id="PF03478">
    <property type="entry name" value="Beta-prop_KIB1-4"/>
    <property type="match status" value="1"/>
</dbReference>
<dbReference type="PANTHER" id="PTHR33800">
    <property type="entry name" value="OS06G0113600 PROTEIN"/>
    <property type="match status" value="1"/>
</dbReference>
<proteinExistence type="predicted"/>
<sequence>MMQSPSKLSGPFVSTPFDVSRLQGWTDLPVDLLHSIVPLLGSYVNLFVFVSTCSSWRVAFLSYPSKSTLCMVLPPLLVQPNVLDLSPHLPSSNGRHELRNCKLIHLANQNISLSLPIPRKTFENMWFVGSSYGHLICCLKGNFIVDVFTGAEFSPPSLPLNCGFEFFYYYGTLTAPPASPNCHLLVSTHCSLFDWPFGSDSWCQLKLTYSQRIDQIVEFDGQFIALDCHWRVNILKLAPQLGLEQITTSSLWDGMAKCPQSPWLVVCGDVLLIVGDYASLLSSKAPVLYKPYRLDMSTRPAKWVEVKKLDNWALFVGRDFRSPSFSCSSPEQWGGWSNRLYYAHNFQPLTIHGLGDDAEAVWDPSNDPNLFYGRKRYKKVQAFWVYPSMFSSDG</sequence>
<dbReference type="Gramene" id="TraesCS7D03G0076300.1">
    <property type="protein sequence ID" value="TraesCS7D03G0076300.1.CDS"/>
    <property type="gene ID" value="TraesCS7D03G0076300"/>
</dbReference>
<name>A0A3B6TBX8_WHEAT</name>
<dbReference type="AlphaFoldDB" id="A0A3B6TBX8"/>
<dbReference type="Gramene" id="TraesCS7D02G033700.1">
    <property type="protein sequence ID" value="TraesCS7D02G033700.1"/>
    <property type="gene ID" value="TraesCS7D02G033700"/>
</dbReference>
<dbReference type="EnsemblPlants" id="TraesCS7D02G033700.1">
    <property type="protein sequence ID" value="TraesCS7D02G033700.1"/>
    <property type="gene ID" value="TraesCS7D02G033700"/>
</dbReference>
<organism evidence="2">
    <name type="scientific">Triticum aestivum</name>
    <name type="common">Wheat</name>
    <dbReference type="NCBI Taxonomy" id="4565"/>
    <lineage>
        <taxon>Eukaryota</taxon>
        <taxon>Viridiplantae</taxon>
        <taxon>Streptophyta</taxon>
        <taxon>Embryophyta</taxon>
        <taxon>Tracheophyta</taxon>
        <taxon>Spermatophyta</taxon>
        <taxon>Magnoliopsida</taxon>
        <taxon>Liliopsida</taxon>
        <taxon>Poales</taxon>
        <taxon>Poaceae</taxon>
        <taxon>BOP clade</taxon>
        <taxon>Pooideae</taxon>
        <taxon>Triticodae</taxon>
        <taxon>Triticeae</taxon>
        <taxon>Triticinae</taxon>
        <taxon>Triticum</taxon>
    </lineage>
</organism>
<evidence type="ECO:0000313" key="3">
    <source>
        <dbReference type="Proteomes" id="UP000019116"/>
    </source>
</evidence>
<dbReference type="Proteomes" id="UP000019116">
    <property type="component" value="Chromosome 7D"/>
</dbReference>
<dbReference type="OrthoDB" id="581467at2759"/>
<dbReference type="STRING" id="4565.A0A3B6TBX8"/>
<dbReference type="OMA" id="CHWRIHI"/>
<keyword evidence="3" id="KW-1185">Reference proteome</keyword>
<dbReference type="PANTHER" id="PTHR33800:SF3">
    <property type="entry name" value="OS06G0111200 PROTEIN"/>
    <property type="match status" value="1"/>
</dbReference>
<dbReference type="InterPro" id="IPR005174">
    <property type="entry name" value="KIB1-4_b-propeller"/>
</dbReference>
<accession>A0A3B6TBX8</accession>
<protein>
    <recommendedName>
        <fullName evidence="1">KIB1-4 beta-propeller domain-containing protein</fullName>
    </recommendedName>
</protein>
<reference evidence="2" key="1">
    <citation type="submission" date="2018-08" db="EMBL/GenBank/DDBJ databases">
        <authorList>
            <person name="Rossello M."/>
        </authorList>
    </citation>
    <scope>NUCLEOTIDE SEQUENCE [LARGE SCALE GENOMIC DNA]</scope>
    <source>
        <strain evidence="2">cv. Chinese Spring</strain>
    </source>
</reference>